<gene>
    <name evidence="2" type="ORF">C7S16_0782</name>
</gene>
<dbReference type="Proteomes" id="UP001272137">
    <property type="component" value="Unassembled WGS sequence"/>
</dbReference>
<sequence>MLDRPETVSYLLASALFFVLAAPLAARRIAPNRFYGVRTRATLRDAALWYRRNRIFGIALMFTSAAFVVTYGYCRLRGVRVPDAALLAGFVAEIAVPAALCFIAPEAPGGHPGDGRRR</sequence>
<keyword evidence="1" id="KW-0472">Membrane</keyword>
<reference evidence="2" key="1">
    <citation type="submission" date="2018-08" db="EMBL/GenBank/DDBJ databases">
        <title>Identification of Burkholderia cepacia strains that express a Burkholderia pseudomallei-like capsular polysaccharide.</title>
        <authorList>
            <person name="Burtnick M.N."/>
            <person name="Vongsouvath M."/>
            <person name="Newton P."/>
            <person name="Wuthiekanun V."/>
            <person name="Limmathurotsakul D."/>
            <person name="Brett P.J."/>
            <person name="Chantratita N."/>
            <person name="Dance D.A."/>
        </authorList>
    </citation>
    <scope>NUCLEOTIDE SEQUENCE</scope>
    <source>
        <strain evidence="2">SBXCC001</strain>
    </source>
</reference>
<protein>
    <submittedName>
        <fullName evidence="2">SdpI/YhfL family protein</fullName>
    </submittedName>
</protein>
<dbReference type="Pfam" id="PF13630">
    <property type="entry name" value="SdpI"/>
    <property type="match status" value="1"/>
</dbReference>
<keyword evidence="1" id="KW-0812">Transmembrane</keyword>
<name>A0AAW9CUL4_BURTH</name>
<feature type="transmembrane region" description="Helical" evidence="1">
    <location>
        <begin position="55"/>
        <end position="74"/>
    </location>
</feature>
<dbReference type="AlphaFoldDB" id="A0AAW9CUL4"/>
<evidence type="ECO:0000313" key="3">
    <source>
        <dbReference type="Proteomes" id="UP001272137"/>
    </source>
</evidence>
<evidence type="ECO:0000313" key="2">
    <source>
        <dbReference type="EMBL" id="MDW9253872.1"/>
    </source>
</evidence>
<accession>A0AAW9CUL4</accession>
<evidence type="ECO:0000256" key="1">
    <source>
        <dbReference type="SAM" id="Phobius"/>
    </source>
</evidence>
<proteinExistence type="predicted"/>
<dbReference type="InterPro" id="IPR025962">
    <property type="entry name" value="SdpI/YhfL"/>
</dbReference>
<dbReference type="RefSeq" id="WP_019255801.1">
    <property type="nucleotide sequence ID" value="NZ_CM125682.1"/>
</dbReference>
<dbReference type="EMBL" id="QXCT01000002">
    <property type="protein sequence ID" value="MDW9253872.1"/>
    <property type="molecule type" value="Genomic_DNA"/>
</dbReference>
<keyword evidence="1" id="KW-1133">Transmembrane helix</keyword>
<feature type="transmembrane region" description="Helical" evidence="1">
    <location>
        <begin position="86"/>
        <end position="105"/>
    </location>
</feature>
<organism evidence="2 3">
    <name type="scientific">Burkholderia thailandensis</name>
    <dbReference type="NCBI Taxonomy" id="57975"/>
    <lineage>
        <taxon>Bacteria</taxon>
        <taxon>Pseudomonadati</taxon>
        <taxon>Pseudomonadota</taxon>
        <taxon>Betaproteobacteria</taxon>
        <taxon>Burkholderiales</taxon>
        <taxon>Burkholderiaceae</taxon>
        <taxon>Burkholderia</taxon>
        <taxon>pseudomallei group</taxon>
    </lineage>
</organism>
<comment type="caution">
    <text evidence="2">The sequence shown here is derived from an EMBL/GenBank/DDBJ whole genome shotgun (WGS) entry which is preliminary data.</text>
</comment>